<dbReference type="OrthoDB" id="2088419at2"/>
<reference evidence="3 4" key="1">
    <citation type="submission" date="2019-05" db="EMBL/GenBank/DDBJ databases">
        <title>We sequenced the genome of Paenibacillus hemerocallicola KCTC 33185 for further insight into its adaptation and study the phylogeny of Paenibacillus.</title>
        <authorList>
            <person name="Narsing Rao M.P."/>
        </authorList>
    </citation>
    <scope>NUCLEOTIDE SEQUENCE [LARGE SCALE GENOMIC DNA]</scope>
    <source>
        <strain evidence="3 4">KCTC 33185</strain>
    </source>
</reference>
<keyword evidence="1" id="KW-0472">Membrane</keyword>
<protein>
    <recommendedName>
        <fullName evidence="2">DUF6199 domain-containing protein</fullName>
    </recommendedName>
</protein>
<comment type="caution">
    <text evidence="3">The sequence shown here is derived from an EMBL/GenBank/DDBJ whole genome shotgun (WGS) entry which is preliminary data.</text>
</comment>
<dbReference type="AlphaFoldDB" id="A0A5C4TB47"/>
<dbReference type="InterPro" id="IPR045679">
    <property type="entry name" value="DUF6199"/>
</dbReference>
<evidence type="ECO:0000313" key="3">
    <source>
        <dbReference type="EMBL" id="TNJ65830.1"/>
    </source>
</evidence>
<dbReference type="Pfam" id="PF19701">
    <property type="entry name" value="DUF6199"/>
    <property type="match status" value="1"/>
</dbReference>
<evidence type="ECO:0000259" key="2">
    <source>
        <dbReference type="Pfam" id="PF19701"/>
    </source>
</evidence>
<gene>
    <name evidence="3" type="ORF">FE784_12990</name>
</gene>
<evidence type="ECO:0000313" key="4">
    <source>
        <dbReference type="Proteomes" id="UP000307943"/>
    </source>
</evidence>
<accession>A0A5C4TB47</accession>
<feature type="domain" description="DUF6199" evidence="2">
    <location>
        <begin position="9"/>
        <end position="64"/>
    </location>
</feature>
<dbReference type="Proteomes" id="UP000307943">
    <property type="component" value="Unassembled WGS sequence"/>
</dbReference>
<keyword evidence="4" id="KW-1185">Reference proteome</keyword>
<dbReference type="RefSeq" id="WP_139602630.1">
    <property type="nucleotide sequence ID" value="NZ_VDCQ01000015.1"/>
</dbReference>
<dbReference type="EMBL" id="VDCQ01000015">
    <property type="protein sequence ID" value="TNJ65830.1"/>
    <property type="molecule type" value="Genomic_DNA"/>
</dbReference>
<feature type="transmembrane region" description="Helical" evidence="1">
    <location>
        <begin position="6"/>
        <end position="30"/>
    </location>
</feature>
<feature type="transmembrane region" description="Helical" evidence="1">
    <location>
        <begin position="42"/>
        <end position="63"/>
    </location>
</feature>
<keyword evidence="1" id="KW-0812">Transmembrane</keyword>
<name>A0A5C4TB47_9BACL</name>
<sequence length="68" mass="7433">MAWIKVIPYVFIGIGLLNVLFPRTAWFWNIGWQFKNAEPSEAAILMGRIGGILAVGIGLFLLLSGLGT</sequence>
<evidence type="ECO:0000256" key="1">
    <source>
        <dbReference type="SAM" id="Phobius"/>
    </source>
</evidence>
<keyword evidence="1" id="KW-1133">Transmembrane helix</keyword>
<proteinExistence type="predicted"/>
<organism evidence="3 4">
    <name type="scientific">Paenibacillus hemerocallicola</name>
    <dbReference type="NCBI Taxonomy" id="1172614"/>
    <lineage>
        <taxon>Bacteria</taxon>
        <taxon>Bacillati</taxon>
        <taxon>Bacillota</taxon>
        <taxon>Bacilli</taxon>
        <taxon>Bacillales</taxon>
        <taxon>Paenibacillaceae</taxon>
        <taxon>Paenibacillus</taxon>
    </lineage>
</organism>